<gene>
    <name evidence="6" type="ORF">PC110_g7040</name>
    <name evidence="1" type="ORF">PC113_g4725</name>
    <name evidence="2" type="ORF">PC115_g9290</name>
    <name evidence="3" type="ORF">PC117_g13874</name>
    <name evidence="4" type="ORF">PC118_g9845</name>
    <name evidence="5" type="ORF">PC129_g11836</name>
</gene>
<dbReference type="EMBL" id="MJFZ01000132">
    <property type="protein sequence ID" value="RAW36656.1"/>
    <property type="molecule type" value="Genomic_DNA"/>
</dbReference>
<dbReference type="EMBL" id="RCMV01000429">
    <property type="protein sequence ID" value="KAG3217331.1"/>
    <property type="molecule type" value="Genomic_DNA"/>
</dbReference>
<evidence type="ECO:0000313" key="2">
    <source>
        <dbReference type="EMBL" id="KAG2922272.1"/>
    </source>
</evidence>
<dbReference type="EMBL" id="RCML01000274">
    <property type="protein sequence ID" value="KAG2982659.1"/>
    <property type="molecule type" value="Genomic_DNA"/>
</dbReference>
<reference evidence="1" key="2">
    <citation type="submission" date="2018-10" db="EMBL/GenBank/DDBJ databases">
        <title>Effector identification in a new, highly contiguous assembly of the strawberry crown rot pathogen Phytophthora cactorum.</title>
        <authorList>
            <person name="Armitage A.D."/>
            <person name="Nellist C.F."/>
            <person name="Bates H."/>
            <person name="Vickerstaff R.J."/>
            <person name="Harrison R.J."/>
        </authorList>
    </citation>
    <scope>NUCLEOTIDE SEQUENCE</scope>
    <source>
        <strain evidence="1">15-7</strain>
        <strain evidence="2">4032</strain>
        <strain evidence="3">4040</strain>
        <strain evidence="4">P415</strain>
        <strain evidence="5">P421</strain>
    </source>
</reference>
<dbReference type="STRING" id="29920.A0A329SKV4"/>
<sequence length="38" mass="4362">MRQDRNGVLYWKGDNTDWLNILHPIGKRLATLGVKNPA</sequence>
<dbReference type="Proteomes" id="UP000735874">
    <property type="component" value="Unassembled WGS sequence"/>
</dbReference>
<dbReference type="Proteomes" id="UP000736787">
    <property type="component" value="Unassembled WGS sequence"/>
</dbReference>
<evidence type="ECO:0000313" key="6">
    <source>
        <dbReference type="EMBL" id="RAW36656.1"/>
    </source>
</evidence>
<organism evidence="6 7">
    <name type="scientific">Phytophthora cactorum</name>
    <dbReference type="NCBI Taxonomy" id="29920"/>
    <lineage>
        <taxon>Eukaryota</taxon>
        <taxon>Sar</taxon>
        <taxon>Stramenopiles</taxon>
        <taxon>Oomycota</taxon>
        <taxon>Peronosporomycetes</taxon>
        <taxon>Peronosporales</taxon>
        <taxon>Peronosporaceae</taxon>
        <taxon>Phytophthora</taxon>
    </lineage>
</organism>
<dbReference type="Proteomes" id="UP000774804">
    <property type="component" value="Unassembled WGS sequence"/>
</dbReference>
<dbReference type="AlphaFoldDB" id="A0A329SKV4"/>
<evidence type="ECO:0000313" key="3">
    <source>
        <dbReference type="EMBL" id="KAG2929935.1"/>
    </source>
</evidence>
<dbReference type="VEuPathDB" id="FungiDB:PC110_g7040"/>
<proteinExistence type="predicted"/>
<evidence type="ECO:0000313" key="1">
    <source>
        <dbReference type="EMBL" id="KAG2864261.1"/>
    </source>
</evidence>
<dbReference type="Proteomes" id="UP000760860">
    <property type="component" value="Unassembled WGS sequence"/>
</dbReference>
<dbReference type="EMBL" id="RCMI01000253">
    <property type="protein sequence ID" value="KAG2922272.1"/>
    <property type="molecule type" value="Genomic_DNA"/>
</dbReference>
<dbReference type="Proteomes" id="UP000697107">
    <property type="component" value="Unassembled WGS sequence"/>
</dbReference>
<dbReference type="EMBL" id="RCMG01000084">
    <property type="protein sequence ID" value="KAG2864261.1"/>
    <property type="molecule type" value="Genomic_DNA"/>
</dbReference>
<evidence type="ECO:0000313" key="5">
    <source>
        <dbReference type="EMBL" id="KAG3217331.1"/>
    </source>
</evidence>
<accession>A0A329SKV4</accession>
<evidence type="ECO:0000313" key="4">
    <source>
        <dbReference type="EMBL" id="KAG2982659.1"/>
    </source>
</evidence>
<keyword evidence="7" id="KW-1185">Reference proteome</keyword>
<name>A0A329SKV4_9STRA</name>
<evidence type="ECO:0000313" key="7">
    <source>
        <dbReference type="Proteomes" id="UP000251314"/>
    </source>
</evidence>
<dbReference type="Proteomes" id="UP000251314">
    <property type="component" value="Unassembled WGS sequence"/>
</dbReference>
<dbReference type="EMBL" id="RCMK01000418">
    <property type="protein sequence ID" value="KAG2929935.1"/>
    <property type="molecule type" value="Genomic_DNA"/>
</dbReference>
<dbReference type="OrthoDB" id="197068at2759"/>
<comment type="caution">
    <text evidence="6">The sequence shown here is derived from an EMBL/GenBank/DDBJ whole genome shotgun (WGS) entry which is preliminary data.</text>
</comment>
<reference evidence="6 7" key="1">
    <citation type="submission" date="2018-01" db="EMBL/GenBank/DDBJ databases">
        <title>Draft genome of the strawberry crown rot pathogen Phytophthora cactorum.</title>
        <authorList>
            <person name="Armitage A.D."/>
            <person name="Lysoe E."/>
            <person name="Nellist C.F."/>
            <person name="Harrison R.J."/>
            <person name="Brurberg M.B."/>
        </authorList>
    </citation>
    <scope>NUCLEOTIDE SEQUENCE [LARGE SCALE GENOMIC DNA]</scope>
    <source>
        <strain evidence="6 7">10300</strain>
    </source>
</reference>
<protein>
    <submittedName>
        <fullName evidence="6">Uncharacterized protein</fullName>
    </submittedName>
</protein>